<proteinExistence type="predicted"/>
<sequence length="62" mass="6679">MSIHEGYARPVGMLPHDGRAVGAGGVSRAFYDMIGDSCHDIVVWDDVGMRAAGLRAMVVSWM</sequence>
<evidence type="ECO:0000313" key="1">
    <source>
        <dbReference type="EMBL" id="GEC64093.1"/>
    </source>
</evidence>
<gene>
    <name evidence="1" type="ORF">GHA01_19420</name>
</gene>
<reference evidence="1 2" key="1">
    <citation type="submission" date="2019-06" db="EMBL/GenBank/DDBJ databases">
        <title>Whole genome shotgun sequence of Komagataeibacter hansenii NBRC 14820.</title>
        <authorList>
            <person name="Hosoyama A."/>
            <person name="Uohara A."/>
            <person name="Ohji S."/>
            <person name="Ichikawa N."/>
        </authorList>
    </citation>
    <scope>NUCLEOTIDE SEQUENCE [LARGE SCALE GENOMIC DNA]</scope>
    <source>
        <strain evidence="1 2">NBRC 14820</strain>
    </source>
</reference>
<evidence type="ECO:0000313" key="2">
    <source>
        <dbReference type="Proteomes" id="UP000319478"/>
    </source>
</evidence>
<name>A0ABQ0SFN7_NOVHA</name>
<dbReference type="RefSeq" id="WP_003621397.1">
    <property type="nucleotide sequence ID" value="NZ_BJNN01000103.1"/>
</dbReference>
<comment type="caution">
    <text evidence="1">The sequence shown here is derived from an EMBL/GenBank/DDBJ whole genome shotgun (WGS) entry which is preliminary data.</text>
</comment>
<protein>
    <submittedName>
        <fullName evidence="1">Uncharacterized protein</fullName>
    </submittedName>
</protein>
<dbReference type="Proteomes" id="UP000319478">
    <property type="component" value="Unassembled WGS sequence"/>
</dbReference>
<dbReference type="EMBL" id="BJNN01000103">
    <property type="protein sequence ID" value="GEC64093.1"/>
    <property type="molecule type" value="Genomic_DNA"/>
</dbReference>
<keyword evidence="2" id="KW-1185">Reference proteome</keyword>
<organism evidence="1 2">
    <name type="scientific">Novacetimonas hansenii</name>
    <name type="common">Komagataeibacter hansenii</name>
    <dbReference type="NCBI Taxonomy" id="436"/>
    <lineage>
        <taxon>Bacteria</taxon>
        <taxon>Pseudomonadati</taxon>
        <taxon>Pseudomonadota</taxon>
        <taxon>Alphaproteobacteria</taxon>
        <taxon>Acetobacterales</taxon>
        <taxon>Acetobacteraceae</taxon>
        <taxon>Novacetimonas</taxon>
    </lineage>
</organism>
<accession>A0ABQ0SFN7</accession>